<dbReference type="SMART" id="SM00332">
    <property type="entry name" value="PP2Cc"/>
    <property type="match status" value="1"/>
</dbReference>
<feature type="domain" description="PPM-type phosphatase" evidence="1">
    <location>
        <begin position="5"/>
        <end position="239"/>
    </location>
</feature>
<dbReference type="EMBL" id="BSEN01000003">
    <property type="protein sequence ID" value="GLJ75383.1"/>
    <property type="molecule type" value="Genomic_DNA"/>
</dbReference>
<organism evidence="2 3">
    <name type="scientific">Leifsonia poae</name>
    <dbReference type="NCBI Taxonomy" id="110933"/>
    <lineage>
        <taxon>Bacteria</taxon>
        <taxon>Bacillati</taxon>
        <taxon>Actinomycetota</taxon>
        <taxon>Actinomycetes</taxon>
        <taxon>Micrococcales</taxon>
        <taxon>Microbacteriaceae</taxon>
        <taxon>Leifsonia</taxon>
    </lineage>
</organism>
<proteinExistence type="predicted"/>
<name>A0A9W6H8T5_9MICO</name>
<dbReference type="InterPro" id="IPR036457">
    <property type="entry name" value="PPM-type-like_dom_sf"/>
</dbReference>
<protein>
    <recommendedName>
        <fullName evidence="1">PPM-type phosphatase domain-containing protein</fullName>
    </recommendedName>
</protein>
<dbReference type="Gene3D" id="3.60.40.10">
    <property type="entry name" value="PPM-type phosphatase domain"/>
    <property type="match status" value="1"/>
</dbReference>
<dbReference type="CDD" id="cd00143">
    <property type="entry name" value="PP2Cc"/>
    <property type="match status" value="1"/>
</dbReference>
<dbReference type="SMART" id="SM00331">
    <property type="entry name" value="PP2C_SIG"/>
    <property type="match status" value="1"/>
</dbReference>
<evidence type="ECO:0000313" key="3">
    <source>
        <dbReference type="Proteomes" id="UP001142372"/>
    </source>
</evidence>
<dbReference type="Pfam" id="PF13672">
    <property type="entry name" value="PP2C_2"/>
    <property type="match status" value="1"/>
</dbReference>
<comment type="caution">
    <text evidence="2">The sequence shown here is derived from an EMBL/GenBank/DDBJ whole genome shotgun (WGS) entry which is preliminary data.</text>
</comment>
<dbReference type="Proteomes" id="UP001142372">
    <property type="component" value="Unassembled WGS sequence"/>
</dbReference>
<keyword evidence="3" id="KW-1185">Reference proteome</keyword>
<dbReference type="InterPro" id="IPR001932">
    <property type="entry name" value="PPM-type_phosphatase-like_dom"/>
</dbReference>
<dbReference type="AlphaFoldDB" id="A0A9W6H8T5"/>
<dbReference type="RefSeq" id="WP_271176064.1">
    <property type="nucleotide sequence ID" value="NZ_BAAAJO010000001.1"/>
</dbReference>
<gene>
    <name evidence="2" type="ORF">GCM10017584_09570</name>
</gene>
<dbReference type="PROSITE" id="PS51746">
    <property type="entry name" value="PPM_2"/>
    <property type="match status" value="1"/>
</dbReference>
<accession>A0A9W6H8T5</accession>
<evidence type="ECO:0000259" key="1">
    <source>
        <dbReference type="PROSITE" id="PS51746"/>
    </source>
</evidence>
<sequence>MFAFTTGLRSTSGEYRDDNQDSLYASALSAFVADGVGGHAGGDVASSAVTIRIAATLDATHGLVRSDDRLRELVAIANAELATRSRRDPALAGLATTFTGIFSDGAVIRIAHLGDSRAYRLRAGELTQMTRDDSLVQELVESGRLTSEQAKVHPYRSVVMEVLTGDPEDGRALHLATDAPQVGDRWLLTSDGLTDYVPLELVRECLGSDAHPQDVADLLVETAVALQAHDNISVVVADVMEAEAEPPYLPAFAGAAALDPASAGEL</sequence>
<reference evidence="2" key="2">
    <citation type="submission" date="2023-01" db="EMBL/GenBank/DDBJ databases">
        <authorList>
            <person name="Sun Q."/>
            <person name="Evtushenko L."/>
        </authorList>
    </citation>
    <scope>NUCLEOTIDE SEQUENCE</scope>
    <source>
        <strain evidence="2">VKM Ac-1401</strain>
    </source>
</reference>
<evidence type="ECO:0000313" key="2">
    <source>
        <dbReference type="EMBL" id="GLJ75383.1"/>
    </source>
</evidence>
<reference evidence="2" key="1">
    <citation type="journal article" date="2014" name="Int. J. Syst. Evol. Microbiol.">
        <title>Complete genome sequence of Corynebacterium casei LMG S-19264T (=DSM 44701T), isolated from a smear-ripened cheese.</title>
        <authorList>
            <consortium name="US DOE Joint Genome Institute (JGI-PGF)"/>
            <person name="Walter F."/>
            <person name="Albersmeier A."/>
            <person name="Kalinowski J."/>
            <person name="Ruckert C."/>
        </authorList>
    </citation>
    <scope>NUCLEOTIDE SEQUENCE</scope>
    <source>
        <strain evidence="2">VKM Ac-1401</strain>
    </source>
</reference>
<dbReference type="SUPFAM" id="SSF81606">
    <property type="entry name" value="PP2C-like"/>
    <property type="match status" value="1"/>
</dbReference>